<dbReference type="RefSeq" id="WP_134112291.1">
    <property type="nucleotide sequence ID" value="NZ_SOBG01000001.1"/>
</dbReference>
<feature type="transmembrane region" description="Helical" evidence="1">
    <location>
        <begin position="6"/>
        <end position="25"/>
    </location>
</feature>
<comment type="caution">
    <text evidence="2">The sequence shown here is derived from an EMBL/GenBank/DDBJ whole genome shotgun (WGS) entry which is preliminary data.</text>
</comment>
<dbReference type="Proteomes" id="UP000294678">
    <property type="component" value="Unassembled WGS sequence"/>
</dbReference>
<evidence type="ECO:0000313" key="2">
    <source>
        <dbReference type="EMBL" id="TDT72579.1"/>
    </source>
</evidence>
<feature type="transmembrane region" description="Helical" evidence="1">
    <location>
        <begin position="32"/>
        <end position="49"/>
    </location>
</feature>
<feature type="transmembrane region" description="Helical" evidence="1">
    <location>
        <begin position="61"/>
        <end position="78"/>
    </location>
</feature>
<feature type="transmembrane region" description="Helical" evidence="1">
    <location>
        <begin position="138"/>
        <end position="168"/>
    </location>
</feature>
<organism evidence="2 3">
    <name type="scientific">Hypnocyclicus thermotrophus</name>
    <dbReference type="NCBI Taxonomy" id="1627895"/>
    <lineage>
        <taxon>Bacteria</taxon>
        <taxon>Fusobacteriati</taxon>
        <taxon>Fusobacteriota</taxon>
        <taxon>Fusobacteriia</taxon>
        <taxon>Fusobacteriales</taxon>
        <taxon>Fusobacteriaceae</taxon>
        <taxon>Hypnocyclicus</taxon>
    </lineage>
</organism>
<sequence>MIGTIVNVITIIIGSIIGSIFNKGLKERYQNNVLNSIGLIAISLGIAWISKSITKSNEPLLFVFSMVIGALIGEFINLDKKIENINNKYNKGDSNALQGLVTAVLLFCVGTMSILGPIESALNNNHTLLFINAVLDGFTSLMLASTFGITIILSAPILLIWQGSIYFIAKILNGTVSLELLNEISIIGGILIMTTGLNILKAVKIKTLNLLPALIIPVIYYIPIVNNSIKFIINKIFS</sequence>
<protein>
    <recommendedName>
        <fullName evidence="4">Membrane protein YdfK</fullName>
    </recommendedName>
</protein>
<feature type="transmembrane region" description="Helical" evidence="1">
    <location>
        <begin position="99"/>
        <end position="118"/>
    </location>
</feature>
<dbReference type="PANTHER" id="PTHR36111">
    <property type="entry name" value="INNER MEMBRANE PROTEIN-RELATED"/>
    <property type="match status" value="1"/>
</dbReference>
<dbReference type="PANTHER" id="PTHR36111:SF2">
    <property type="entry name" value="INNER MEMBRANE PROTEIN"/>
    <property type="match status" value="1"/>
</dbReference>
<evidence type="ECO:0000256" key="1">
    <source>
        <dbReference type="SAM" id="Phobius"/>
    </source>
</evidence>
<proteinExistence type="predicted"/>
<evidence type="ECO:0008006" key="4">
    <source>
        <dbReference type="Google" id="ProtNLM"/>
    </source>
</evidence>
<feature type="transmembrane region" description="Helical" evidence="1">
    <location>
        <begin position="212"/>
        <end position="233"/>
    </location>
</feature>
<dbReference type="AlphaFoldDB" id="A0AA46I6I4"/>
<name>A0AA46I6I4_9FUSO</name>
<keyword evidence="3" id="KW-1185">Reference proteome</keyword>
<evidence type="ECO:0000313" key="3">
    <source>
        <dbReference type="Proteomes" id="UP000294678"/>
    </source>
</evidence>
<reference evidence="2 3" key="1">
    <citation type="submission" date="2019-03" db="EMBL/GenBank/DDBJ databases">
        <title>Genomic Encyclopedia of Type Strains, Phase IV (KMG-IV): sequencing the most valuable type-strain genomes for metagenomic binning, comparative biology and taxonomic classification.</title>
        <authorList>
            <person name="Goeker M."/>
        </authorList>
    </citation>
    <scope>NUCLEOTIDE SEQUENCE [LARGE SCALE GENOMIC DNA]</scope>
    <source>
        <strain evidence="2 3">DSM 100055</strain>
    </source>
</reference>
<dbReference type="InterPro" id="IPR007563">
    <property type="entry name" value="DUF554"/>
</dbReference>
<feature type="transmembrane region" description="Helical" evidence="1">
    <location>
        <begin position="180"/>
        <end position="200"/>
    </location>
</feature>
<dbReference type="EMBL" id="SOBG01000001">
    <property type="protein sequence ID" value="TDT72579.1"/>
    <property type="molecule type" value="Genomic_DNA"/>
</dbReference>
<gene>
    <name evidence="2" type="ORF">EV215_0389</name>
</gene>
<dbReference type="Pfam" id="PF04474">
    <property type="entry name" value="DUF554"/>
    <property type="match status" value="1"/>
</dbReference>
<keyword evidence="1" id="KW-1133">Transmembrane helix</keyword>
<accession>A0AA46I6I4</accession>
<keyword evidence="1" id="KW-0812">Transmembrane</keyword>
<keyword evidence="1" id="KW-0472">Membrane</keyword>